<evidence type="ECO:0000256" key="2">
    <source>
        <dbReference type="ARBA" id="ARBA00022692"/>
    </source>
</evidence>
<evidence type="ECO:0000256" key="1">
    <source>
        <dbReference type="ARBA" id="ARBA00004167"/>
    </source>
</evidence>
<dbReference type="PANTHER" id="PTHR36985">
    <property type="entry name" value="TRANSLOCATION AND ASSEMBLY MODULE SUBUNIT TAMB"/>
    <property type="match status" value="1"/>
</dbReference>
<keyword evidence="4" id="KW-0472">Membrane</keyword>
<evidence type="ECO:0000313" key="7">
    <source>
        <dbReference type="Proteomes" id="UP000005835"/>
    </source>
</evidence>
<keyword evidence="3" id="KW-1133">Transmembrane helix</keyword>
<dbReference type="eggNOG" id="COG2911">
    <property type="taxonomic scope" value="Bacteria"/>
</dbReference>
<sequence length="1283" mass="135331">MRRSAKVLLSAGGVLVLTAAGLAWLVATPSGQQTLLRTALPLVPGLKAGSIEGGFFDLTITDLSYEMPGLTAGADRITLRLDRDALLSERRIAVTKLEILHPHGVLDSASLPPSDPSAPSADTGPVTMPWPVSLDNAEITSLDFTADGTKVTLAYFGASASWIGEALSVKPLRIRSLAVALPGSEKTAEERAEEDRKVAERRAAEIKAKFEARKPVITFDATELNKMFADLFSKPLLTELPEVSLPFSLDVSEFEATNLKLAGASPVVIDELRLDASMKASEVEIRRLDLKMPEAMGSLKGRARLSGKWPLDLRANTRLSVAPVRGEKADVTLVGEVMGKVSLAAVAEGPVPAKFLLAADPATAGLPFSVTLVSPSLKLPLEGANPADLTSLSAFSLRMSGDVRNWKLDAGLGVKAPGTPSATAGLKGRGTLTSLTLDELTAKTAGGTGRVTGEITWVDALRWRGDMKLANLDVSHFAPSVKAVLSGSSRTSGRIDKKGWSVELPEFDVKGRIDNAALDVHGSAIAQSPMKVYVPDVSVSLDANKLTGRAMLDGKNIKADIKVDAPDLGRNMKELAGSASGFVTIGGTLSEPVAKADLTATGLRYGDAVRLEALMLRGDISAKPSGEVGGSMMLHASNGALSESLVLHDIVARLEGTDRKHELTVNLSGEPVNAELKLAGAFDTKSLVWKGTLSNGTVSTPIGSWHQDKAAGLVYKASSSEAVLEPHCWVGKPGDVCIDDKLRAGEKGSATLRLRKWELDVLKPWLPPLTTVAGTVNGTAKAKWDLSSGSLPEIDALVDAGGMTVTQTTGEEPLVVHLDTVSLKARTDKSRASAELDVKIRDNADLKATVAVIDPAETRRLDGRILFNGGDLSIVNTLIGSDEKVEGRLNVDVALSGTLLKPLLNGGIALTDARVSEGAVPLVMKPSNIRIDFAGDTSTLEGRLETSQGALDLAGDAQWRDMAHPTANVHASGSDILITVPPYAKVTVSPDVSLAASSERVTLNGRIEVPAAQITVADLPATATGVSSDEVLLDRHMKPKVSKTATIPIDSNIVVHMGDQIFIDAFGLKAKLSGDLKVTQDARRGLGLNGQVNVDDGRFHAYGQDLIVRTGHVIFAGPPSRPQLNIEAIRNPEAIEDDVTAGIRVTGNAMRPKVTVFSEPALSQQQTLSYLLRGQGLDTSSDDNSMITSALVGLGVSQTGRIIGEIGDAVGIKDLGVDTAGVGESSQVVVSGYILPGLQLKYGVGIFDSLATITLRYRLMPRLYLEAASGVNQAFDVLYSFEY</sequence>
<dbReference type="EMBL" id="ADMG01000038">
    <property type="protein sequence ID" value="EKB30565.1"/>
    <property type="molecule type" value="Genomic_DNA"/>
</dbReference>
<dbReference type="GO" id="GO:0097347">
    <property type="term" value="C:TAM protein secretion complex"/>
    <property type="evidence" value="ECO:0007669"/>
    <property type="project" value="TreeGrafter"/>
</dbReference>
<evidence type="ECO:0000256" key="4">
    <source>
        <dbReference type="ARBA" id="ARBA00023136"/>
    </source>
</evidence>
<gene>
    <name evidence="6" type="ORF">HMPREF9465_01811</name>
</gene>
<dbReference type="PATRIC" id="fig|742823.3.peg.1806"/>
<dbReference type="GO" id="GO:0005886">
    <property type="term" value="C:plasma membrane"/>
    <property type="evidence" value="ECO:0007669"/>
    <property type="project" value="InterPro"/>
</dbReference>
<evidence type="ECO:0000313" key="6">
    <source>
        <dbReference type="EMBL" id="EKB30565.1"/>
    </source>
</evidence>
<dbReference type="Pfam" id="PF04357">
    <property type="entry name" value="TamB"/>
    <property type="match status" value="1"/>
</dbReference>
<dbReference type="GO" id="GO:0009306">
    <property type="term" value="P:protein secretion"/>
    <property type="evidence" value="ECO:0007669"/>
    <property type="project" value="InterPro"/>
</dbReference>
<dbReference type="Proteomes" id="UP000005835">
    <property type="component" value="Unassembled WGS sequence"/>
</dbReference>
<name>K1JG29_9BURK</name>
<dbReference type="RefSeq" id="WP_005436279.1">
    <property type="nucleotide sequence ID" value="NZ_JH815519.1"/>
</dbReference>
<organism evidence="6 7">
    <name type="scientific">Sutterella wadsworthensis 2_1_59BFAA</name>
    <dbReference type="NCBI Taxonomy" id="742823"/>
    <lineage>
        <taxon>Bacteria</taxon>
        <taxon>Pseudomonadati</taxon>
        <taxon>Pseudomonadota</taxon>
        <taxon>Betaproteobacteria</taxon>
        <taxon>Burkholderiales</taxon>
        <taxon>Sutterellaceae</taxon>
        <taxon>Sutterella</taxon>
    </lineage>
</organism>
<accession>K1JG29</accession>
<dbReference type="HOGENOM" id="CLU_002338_0_1_4"/>
<dbReference type="OrthoDB" id="5288149at2"/>
<evidence type="ECO:0000259" key="5">
    <source>
        <dbReference type="Pfam" id="PF04357"/>
    </source>
</evidence>
<comment type="caution">
    <text evidence="6">The sequence shown here is derived from an EMBL/GenBank/DDBJ whole genome shotgun (WGS) entry which is preliminary data.</text>
</comment>
<reference evidence="6 7" key="1">
    <citation type="submission" date="2012-05" db="EMBL/GenBank/DDBJ databases">
        <title>The Genome Sequence of Sutterella wadsworthensis 2_1_59BFAA.</title>
        <authorList>
            <consortium name="The Broad Institute Genome Sequencing Platform"/>
            <person name="Earl A."/>
            <person name="Ward D."/>
            <person name="Feldgarden M."/>
            <person name="Gevers D."/>
            <person name="Daigneault M."/>
            <person name="Strauss J."/>
            <person name="Allen-Vercoe E."/>
            <person name="Walker B."/>
            <person name="Young S.K."/>
            <person name="Zeng Q."/>
            <person name="Gargeya S."/>
            <person name="Fitzgerald M."/>
            <person name="Haas B."/>
            <person name="Abouelleil A."/>
            <person name="Alvarado L."/>
            <person name="Arachchi H.M."/>
            <person name="Berlin A.M."/>
            <person name="Chapman S.B."/>
            <person name="Goldberg J."/>
            <person name="Griggs A."/>
            <person name="Gujja S."/>
            <person name="Hansen M."/>
            <person name="Howarth C."/>
            <person name="Imamovic A."/>
            <person name="Larimer J."/>
            <person name="McCowen C."/>
            <person name="Montmayeur A."/>
            <person name="Murphy C."/>
            <person name="Neiman D."/>
            <person name="Pearson M."/>
            <person name="Priest M."/>
            <person name="Roberts A."/>
            <person name="Saif S."/>
            <person name="Shea T."/>
            <person name="Sisk P."/>
            <person name="Sykes S."/>
            <person name="Wortman J."/>
            <person name="Nusbaum C."/>
            <person name="Birren B."/>
        </authorList>
    </citation>
    <scope>NUCLEOTIDE SEQUENCE [LARGE SCALE GENOMIC DNA]</scope>
    <source>
        <strain evidence="6 7">2_1_59BFAA</strain>
    </source>
</reference>
<dbReference type="PANTHER" id="PTHR36985:SF1">
    <property type="entry name" value="TRANSLOCATION AND ASSEMBLY MODULE SUBUNIT TAMB"/>
    <property type="match status" value="1"/>
</dbReference>
<keyword evidence="2" id="KW-0812">Transmembrane</keyword>
<keyword evidence="7" id="KW-1185">Reference proteome</keyword>
<dbReference type="STRING" id="742823.HMPREF9465_01811"/>
<protein>
    <recommendedName>
        <fullName evidence="5">Translocation and assembly module TamB C-terminal domain-containing protein</fullName>
    </recommendedName>
</protein>
<comment type="subcellular location">
    <subcellularLocation>
        <location evidence="1">Membrane</location>
        <topology evidence="1">Single-pass membrane protein</topology>
    </subcellularLocation>
</comment>
<proteinExistence type="predicted"/>
<dbReference type="InterPro" id="IPR007452">
    <property type="entry name" value="TamB_C"/>
</dbReference>
<feature type="domain" description="Translocation and assembly module TamB C-terminal" evidence="5">
    <location>
        <begin position="946"/>
        <end position="1283"/>
    </location>
</feature>
<evidence type="ECO:0000256" key="3">
    <source>
        <dbReference type="ARBA" id="ARBA00022989"/>
    </source>
</evidence>